<sequence length="310" mass="31591">MDPAQVAGMIPSEITVPAGETTTVDVGVPVDVNYSSGGWTVTSNGTSVSVTAPDQDGATASVPASAGGYSTTVTLVAVGGGANTDAGEAADGGGAADAPAAQRNRGEDGDRNGGSEPTDGGSEATGRAGEGAGAAQRPERKQAEKADATNAKRLEFEGEIRGNQIVVKVPLRKVADLMQYANYDTSNATVRYVDVNGRIIEGVERDVDIKGRTLTLTYPEGETPDNPFIIEVVEDGAATFVAVITSANAEVERPENAGSAEGDGYDGQVYEVDKGSSSSGIAPLLIGGAALFAALALLIVFLRKRSRGRV</sequence>
<dbReference type="EMBL" id="CP061032">
    <property type="protein sequence ID" value="QNP91327.1"/>
    <property type="molecule type" value="Genomic_DNA"/>
</dbReference>
<gene>
    <name evidence="3" type="ORF">H7348_05170</name>
    <name evidence="4" type="ORF">IAU68_05675</name>
</gene>
<accession>A0A7H0K211</accession>
<evidence type="ECO:0000313" key="4">
    <source>
        <dbReference type="EMBL" id="QNP91327.1"/>
    </source>
</evidence>
<feature type="transmembrane region" description="Helical" evidence="2">
    <location>
        <begin position="281"/>
        <end position="302"/>
    </location>
</feature>
<dbReference type="Proteomes" id="UP000516235">
    <property type="component" value="Chromosome"/>
</dbReference>
<organism evidence="4 5">
    <name type="scientific">Corynebacterium lujinxingii</name>
    <dbReference type="NCBI Taxonomy" id="2763010"/>
    <lineage>
        <taxon>Bacteria</taxon>
        <taxon>Bacillati</taxon>
        <taxon>Actinomycetota</taxon>
        <taxon>Actinomycetes</taxon>
        <taxon>Mycobacteriales</taxon>
        <taxon>Corynebacteriaceae</taxon>
        <taxon>Corynebacterium</taxon>
    </lineage>
</organism>
<feature type="region of interest" description="Disordered" evidence="1">
    <location>
        <begin position="43"/>
        <end position="66"/>
    </location>
</feature>
<dbReference type="EMBL" id="JACMYE010000004">
    <property type="protein sequence ID" value="MBC3178703.1"/>
    <property type="molecule type" value="Genomic_DNA"/>
</dbReference>
<protein>
    <submittedName>
        <fullName evidence="4">Uncharacterized protein</fullName>
    </submittedName>
</protein>
<evidence type="ECO:0000313" key="3">
    <source>
        <dbReference type="EMBL" id="MBC3178703.1"/>
    </source>
</evidence>
<keyword evidence="2" id="KW-0812">Transmembrane</keyword>
<evidence type="ECO:0000256" key="2">
    <source>
        <dbReference type="SAM" id="Phobius"/>
    </source>
</evidence>
<feature type="compositionally biased region" description="Basic and acidic residues" evidence="1">
    <location>
        <begin position="104"/>
        <end position="113"/>
    </location>
</feature>
<dbReference type="Proteomes" id="UP000642876">
    <property type="component" value="Unassembled WGS sequence"/>
</dbReference>
<evidence type="ECO:0000313" key="6">
    <source>
        <dbReference type="Proteomes" id="UP000642876"/>
    </source>
</evidence>
<proteinExistence type="predicted"/>
<feature type="region of interest" description="Disordered" evidence="1">
    <location>
        <begin position="87"/>
        <end position="150"/>
    </location>
</feature>
<keyword evidence="6" id="KW-1185">Reference proteome</keyword>
<dbReference type="AlphaFoldDB" id="A0A7H0K211"/>
<feature type="compositionally biased region" description="Basic and acidic residues" evidence="1">
    <location>
        <begin position="137"/>
        <end position="150"/>
    </location>
</feature>
<dbReference type="KEGG" id="cluj:IAU68_05675"/>
<evidence type="ECO:0000256" key="1">
    <source>
        <dbReference type="SAM" id="MobiDB-lite"/>
    </source>
</evidence>
<evidence type="ECO:0000313" key="5">
    <source>
        <dbReference type="Proteomes" id="UP000516235"/>
    </source>
</evidence>
<name>A0A7H0K211_9CORY</name>
<reference evidence="5 6" key="1">
    <citation type="submission" date="2020-08" db="EMBL/GenBank/DDBJ databases">
        <title>novel species in genus Corynebacterium.</title>
        <authorList>
            <person name="Zhang G."/>
        </authorList>
    </citation>
    <scope>NUCLEOTIDE SEQUENCE [LARGE SCALE GENOMIC DNA]</scope>
    <source>
        <strain evidence="4">Zg-917</strain>
        <strain evidence="5 6">zg-917</strain>
    </source>
</reference>
<keyword evidence="2" id="KW-1133">Transmembrane helix</keyword>
<keyword evidence="2" id="KW-0472">Membrane</keyword>